<dbReference type="Proteomes" id="UP000279384">
    <property type="component" value="Unassembled WGS sequence"/>
</dbReference>
<protein>
    <submittedName>
        <fullName evidence="3">Uncharacterized protein</fullName>
    </submittedName>
</protein>
<reference evidence="3 4" key="1">
    <citation type="submission" date="2018-10" db="EMBL/GenBank/DDBJ databases">
        <title>Genomic Encyclopedia of Type Strains, Phase IV (KMG-IV): sequencing the most valuable type-strain genomes for metagenomic binning, comparative biology and taxonomic classification.</title>
        <authorList>
            <person name="Goeker M."/>
        </authorList>
    </citation>
    <scope>NUCLEOTIDE SEQUENCE [LARGE SCALE GENOMIC DNA]</scope>
    <source>
        <strain evidence="3 4">DSM 3303</strain>
    </source>
</reference>
<evidence type="ECO:0000313" key="3">
    <source>
        <dbReference type="EMBL" id="RKQ61274.1"/>
    </source>
</evidence>
<evidence type="ECO:0000256" key="1">
    <source>
        <dbReference type="SAM" id="MobiDB-lite"/>
    </source>
</evidence>
<feature type="compositionally biased region" description="Basic and acidic residues" evidence="1">
    <location>
        <begin position="40"/>
        <end position="56"/>
    </location>
</feature>
<dbReference type="EMBL" id="RBID01000011">
    <property type="protein sequence ID" value="RKQ61274.1"/>
    <property type="molecule type" value="Genomic_DNA"/>
</dbReference>
<evidence type="ECO:0000313" key="5">
    <source>
        <dbReference type="Proteomes" id="UP001221566"/>
    </source>
</evidence>
<evidence type="ECO:0000313" key="2">
    <source>
        <dbReference type="EMBL" id="MDC7690233.1"/>
    </source>
</evidence>
<feature type="region of interest" description="Disordered" evidence="1">
    <location>
        <begin position="1"/>
        <end position="56"/>
    </location>
</feature>
<comment type="caution">
    <text evidence="3">The sequence shown here is derived from an EMBL/GenBank/DDBJ whole genome shotgun (WGS) entry which is preliminary data.</text>
</comment>
<keyword evidence="5" id="KW-1185">Reference proteome</keyword>
<dbReference type="Proteomes" id="UP001221566">
    <property type="component" value="Unassembled WGS sequence"/>
</dbReference>
<dbReference type="RefSeq" id="WP_170152108.1">
    <property type="nucleotide sequence ID" value="NZ_JAQQKY010000002.1"/>
</dbReference>
<dbReference type="AlphaFoldDB" id="A0A495BIU6"/>
<gene>
    <name evidence="3" type="ORF">C8E02_1043</name>
    <name evidence="2" type="ORF">PQU93_05470</name>
</gene>
<accession>A0A495BIU6</accession>
<name>A0A495BIU6_VOGIN</name>
<evidence type="ECO:0000313" key="4">
    <source>
        <dbReference type="Proteomes" id="UP000279384"/>
    </source>
</evidence>
<proteinExistence type="predicted"/>
<reference evidence="2 5" key="2">
    <citation type="submission" date="2023-01" db="EMBL/GenBank/DDBJ databases">
        <title>Novel species of the genus Vogesella isolated from rivers.</title>
        <authorList>
            <person name="Lu H."/>
        </authorList>
    </citation>
    <scope>NUCLEOTIDE SEQUENCE [LARGE SCALE GENOMIC DNA]</scope>
    <source>
        <strain evidence="2 5">SH7W</strain>
    </source>
</reference>
<sequence length="56" mass="6753">MARFHPRSDFVQVRAEMRSNELTGKPMPRTSPSDIRNANARREIERRRLERESREQ</sequence>
<organism evidence="3 4">
    <name type="scientific">Vogesella indigofera</name>
    <name type="common">Pseudomonas indigofera</name>
    <dbReference type="NCBI Taxonomy" id="45465"/>
    <lineage>
        <taxon>Bacteria</taxon>
        <taxon>Pseudomonadati</taxon>
        <taxon>Pseudomonadota</taxon>
        <taxon>Betaproteobacteria</taxon>
        <taxon>Neisseriales</taxon>
        <taxon>Chromobacteriaceae</taxon>
        <taxon>Vogesella</taxon>
    </lineage>
</organism>
<dbReference type="EMBL" id="JAQQKY010000002">
    <property type="protein sequence ID" value="MDC7690233.1"/>
    <property type="molecule type" value="Genomic_DNA"/>
</dbReference>